<dbReference type="GeneID" id="6079713"/>
<dbReference type="KEGG" id="lbc:LACBIDRAFT_329987"/>
<proteinExistence type="predicted"/>
<gene>
    <name evidence="2" type="ORF">LACBIDRAFT_329987</name>
</gene>
<dbReference type="RefSeq" id="XP_001884233.1">
    <property type="nucleotide sequence ID" value="XM_001884198.1"/>
</dbReference>
<feature type="region of interest" description="Disordered" evidence="1">
    <location>
        <begin position="608"/>
        <end position="632"/>
    </location>
</feature>
<organism evidence="3">
    <name type="scientific">Laccaria bicolor (strain S238N-H82 / ATCC MYA-4686)</name>
    <name type="common">Bicoloured deceiver</name>
    <name type="synonym">Laccaria laccata var. bicolor</name>
    <dbReference type="NCBI Taxonomy" id="486041"/>
    <lineage>
        <taxon>Eukaryota</taxon>
        <taxon>Fungi</taxon>
        <taxon>Dikarya</taxon>
        <taxon>Basidiomycota</taxon>
        <taxon>Agaricomycotina</taxon>
        <taxon>Agaricomycetes</taxon>
        <taxon>Agaricomycetidae</taxon>
        <taxon>Agaricales</taxon>
        <taxon>Agaricineae</taxon>
        <taxon>Hydnangiaceae</taxon>
        <taxon>Laccaria</taxon>
    </lineage>
</organism>
<dbReference type="Gene3D" id="3.40.50.11350">
    <property type="match status" value="2"/>
</dbReference>
<evidence type="ECO:0000313" key="2">
    <source>
        <dbReference type="EMBL" id="EDR05268.1"/>
    </source>
</evidence>
<feature type="region of interest" description="Disordered" evidence="1">
    <location>
        <begin position="694"/>
        <end position="716"/>
    </location>
</feature>
<dbReference type="HOGENOM" id="CLU_014826_0_0_1"/>
<protein>
    <submittedName>
        <fullName evidence="2">Predicted protein</fullName>
    </submittedName>
</protein>
<dbReference type="STRING" id="486041.B0DJU5"/>
<feature type="compositionally biased region" description="Pro residues" evidence="1">
    <location>
        <begin position="316"/>
        <end position="339"/>
    </location>
</feature>
<accession>B0DJU5</accession>
<name>B0DJU5_LACBS</name>
<keyword evidence="3" id="KW-1185">Reference proteome</keyword>
<feature type="compositionally biased region" description="Low complexity" evidence="1">
    <location>
        <begin position="608"/>
        <end position="629"/>
    </location>
</feature>
<feature type="region of interest" description="Disordered" evidence="1">
    <location>
        <begin position="316"/>
        <end position="341"/>
    </location>
</feature>
<dbReference type="InParanoid" id="B0DJU5"/>
<dbReference type="EMBL" id="DS547114">
    <property type="protein sequence ID" value="EDR05268.1"/>
    <property type="molecule type" value="Genomic_DNA"/>
</dbReference>
<dbReference type="Proteomes" id="UP000001194">
    <property type="component" value="Unassembled WGS sequence"/>
</dbReference>
<sequence length="908" mass="101931">MMNYSRSGWWILPSDFPNGLHYAIFSHSFLDSIGHMQRLNIIGRNFIQHLTFIFHHCTVDFDFPYGQFDSNIPVAQQFEAFVPSARARASLLRVMHTAPLEVLVLEGINEIATTFSNLLGLTLIIRANDRQKENKSVTWPRASAVSLRLRHFGWNFCIDVMQCVPSGLVLLEIGFATIEEVQANLRDLVKKVERWEPPIAGLRLEEAEGYLKLAVQIELASKGYVGEIIFNIVFPLFISIDFQVELVTPGLKIGQKCRRKWSISRYTLLPASSSFSTTSSSTKVFPRTLTKRYTRILLCLLVCSIVYVLLPSRSVSPPPSLLPSSPPTHIPPYPTPQDLPPTASNTPPLYEAYTAYEHQLGADALNASAEPEGRYIFFANHGSGWGWGNALQEIVVTAHLAWSAGRGYVYDNYTWDRYGPEYSLFNGNSFIPSRVPLSTMIAGHIVGLPPDNLTTAPDTPRAIPHPLYESICPPSSRVYISTEEMRTTWIDRNAWLDDIEEDMYDDYDSFDSTPSSSGEDASAHQLLSAWVARLNEPDLRDARCVEVKKGEVNVFDIWLFGSKRIQDIWPSLSRSPVLTQWAWSPLIHRAFEKNRQFFEGPNFSFKNSSSASNSSSPSNSAGPSPTPSTDIIDKTNTPLPLLALHLRRGDFISHCAHLSNWNSTFTGFNSFPDMSLHTGDAFVVPRVVESNVSANSAGNSEGGFTSRAGKSFTTHPTVPTMEAKRKVYYDHCIPDVGQVVRRVREVVQDYFAFVEQMERNALAEEMRKEGWFRFLVWRKGGRTVGLEGKGDGGRTKWSGLRGVYIMSNGDRAWLEEVRTALKEDALSGWEVALGDGEVRIGEPWAWDGIATSRDLQLGWEEKYVAQALDMYVAQRAEVFIGNGFSSLTSNVVMLRKFAGLQPIQTRFW</sequence>
<evidence type="ECO:0000256" key="1">
    <source>
        <dbReference type="SAM" id="MobiDB-lite"/>
    </source>
</evidence>
<dbReference type="OrthoDB" id="2559662at2759"/>
<dbReference type="CDD" id="cd11296">
    <property type="entry name" value="O-FucT_like"/>
    <property type="match status" value="1"/>
</dbReference>
<evidence type="ECO:0000313" key="3">
    <source>
        <dbReference type="Proteomes" id="UP000001194"/>
    </source>
</evidence>
<dbReference type="AlphaFoldDB" id="B0DJU5"/>
<reference evidence="2 3" key="1">
    <citation type="journal article" date="2008" name="Nature">
        <title>The genome of Laccaria bicolor provides insights into mycorrhizal symbiosis.</title>
        <authorList>
            <person name="Martin F."/>
            <person name="Aerts A."/>
            <person name="Ahren D."/>
            <person name="Brun A."/>
            <person name="Danchin E.G.J."/>
            <person name="Duchaussoy F."/>
            <person name="Gibon J."/>
            <person name="Kohler A."/>
            <person name="Lindquist E."/>
            <person name="Pereda V."/>
            <person name="Salamov A."/>
            <person name="Shapiro H.J."/>
            <person name="Wuyts J."/>
            <person name="Blaudez D."/>
            <person name="Buee M."/>
            <person name="Brokstein P."/>
            <person name="Canbaeck B."/>
            <person name="Cohen D."/>
            <person name="Courty P.E."/>
            <person name="Coutinho P.M."/>
            <person name="Delaruelle C."/>
            <person name="Detter J.C."/>
            <person name="Deveau A."/>
            <person name="DiFazio S."/>
            <person name="Duplessis S."/>
            <person name="Fraissinet-Tachet L."/>
            <person name="Lucic E."/>
            <person name="Frey-Klett P."/>
            <person name="Fourrey C."/>
            <person name="Feussner I."/>
            <person name="Gay G."/>
            <person name="Grimwood J."/>
            <person name="Hoegger P.J."/>
            <person name="Jain P."/>
            <person name="Kilaru S."/>
            <person name="Labbe J."/>
            <person name="Lin Y.C."/>
            <person name="Legue V."/>
            <person name="Le Tacon F."/>
            <person name="Marmeisse R."/>
            <person name="Melayah D."/>
            <person name="Montanini B."/>
            <person name="Muratet M."/>
            <person name="Nehls U."/>
            <person name="Niculita-Hirzel H."/>
            <person name="Oudot-Le Secq M.P."/>
            <person name="Peter M."/>
            <person name="Quesneville H."/>
            <person name="Rajashekar B."/>
            <person name="Reich M."/>
            <person name="Rouhier N."/>
            <person name="Schmutz J."/>
            <person name="Yin T."/>
            <person name="Chalot M."/>
            <person name="Henrissat B."/>
            <person name="Kuees U."/>
            <person name="Lucas S."/>
            <person name="Van de Peer Y."/>
            <person name="Podila G.K."/>
            <person name="Polle A."/>
            <person name="Pukkila P.J."/>
            <person name="Richardson P.M."/>
            <person name="Rouze P."/>
            <person name="Sanders I.R."/>
            <person name="Stajich J.E."/>
            <person name="Tunlid A."/>
            <person name="Tuskan G."/>
            <person name="Grigoriev I.V."/>
        </authorList>
    </citation>
    <scope>NUCLEOTIDE SEQUENCE [LARGE SCALE GENOMIC DNA]</scope>
    <source>
        <strain evidence="3">S238N-H82 / ATCC MYA-4686</strain>
    </source>
</reference>
<feature type="compositionally biased region" description="Polar residues" evidence="1">
    <location>
        <begin position="694"/>
        <end position="703"/>
    </location>
</feature>